<protein>
    <recommendedName>
        <fullName evidence="1">Acid sugar phosphatase</fullName>
        <ecNumber evidence="1">3.1.3.-</ecNumber>
    </recommendedName>
</protein>
<accession>A0ABS4J2N8</accession>
<dbReference type="InterPro" id="IPR006357">
    <property type="entry name" value="HAD-SF_hydro_IIA"/>
</dbReference>
<reference evidence="2 3" key="1">
    <citation type="submission" date="2021-03" db="EMBL/GenBank/DDBJ databases">
        <title>Genomic Encyclopedia of Type Strains, Phase IV (KMG-IV): sequencing the most valuable type-strain genomes for metagenomic binning, comparative biology and taxonomic classification.</title>
        <authorList>
            <person name="Goeker M."/>
        </authorList>
    </citation>
    <scope>NUCLEOTIDE SEQUENCE [LARGE SCALE GENOMIC DNA]</scope>
    <source>
        <strain evidence="2 3">DSM 26048</strain>
    </source>
</reference>
<dbReference type="Gene3D" id="3.40.50.1000">
    <property type="entry name" value="HAD superfamily/HAD-like"/>
    <property type="match status" value="2"/>
</dbReference>
<keyword evidence="1" id="KW-0460">Magnesium</keyword>
<comment type="function">
    <text evidence="1">Catalyzes the dephosphorylation of 2-6 carbon acid sugars in vitro.</text>
</comment>
<proteinExistence type="inferred from homology"/>
<dbReference type="EC" id="3.1.3.-" evidence="1"/>
<dbReference type="PIRSF" id="PIRSF000915">
    <property type="entry name" value="PGP-type_phosphatase"/>
    <property type="match status" value="1"/>
</dbReference>
<dbReference type="PANTHER" id="PTHR19288">
    <property type="entry name" value="4-NITROPHENYLPHOSPHATASE-RELATED"/>
    <property type="match status" value="1"/>
</dbReference>
<dbReference type="InterPro" id="IPR036412">
    <property type="entry name" value="HAD-like_sf"/>
</dbReference>
<dbReference type="GO" id="GO:0016787">
    <property type="term" value="F:hydrolase activity"/>
    <property type="evidence" value="ECO:0007669"/>
    <property type="project" value="UniProtKB-KW"/>
</dbReference>
<dbReference type="Pfam" id="PF13242">
    <property type="entry name" value="Hydrolase_like"/>
    <property type="match status" value="1"/>
</dbReference>
<dbReference type="SFLD" id="SFLDG01139">
    <property type="entry name" value="C2.A:_Pyridoxal_Phosphate_Phos"/>
    <property type="match status" value="1"/>
</dbReference>
<evidence type="ECO:0000256" key="1">
    <source>
        <dbReference type="PIRNR" id="PIRNR000915"/>
    </source>
</evidence>
<comment type="caution">
    <text evidence="2">The sequence shown here is derived from an EMBL/GenBank/DDBJ whole genome shotgun (WGS) entry which is preliminary data.</text>
</comment>
<sequence length="277" mass="29646">MKGYLIDLDGTLYRGNEPIPHAAAFIANLHRNQLPYLLVTNNSSRTSEQVSLHLAELGIDVPPGFIYTSSQAAAQYLLEHPENPERSEYAERRRVAVIGETGLKTALEAAGFELTEDNPETLVQGIDRDFTYAKLTAAVNHLRAGALYVLTNPDHMLPSGPGFMPGAGSLAAAITTASGVQPVIIGKPSPIIMNYAIRKLGLAASDVWVIGDNADTDIKGGELAGCKTALVLTGVATSDNVKEQLSRAGVQPHLICKDLHEFSLEVFGNSYRPPSSL</sequence>
<keyword evidence="1" id="KW-0479">Metal-binding</keyword>
<dbReference type="CDD" id="cd07530">
    <property type="entry name" value="HAD_Pase_UmpH-like"/>
    <property type="match status" value="1"/>
</dbReference>
<dbReference type="SFLD" id="SFLDS00003">
    <property type="entry name" value="Haloacid_Dehalogenase"/>
    <property type="match status" value="1"/>
</dbReference>
<comment type="cofactor">
    <cofactor evidence="1">
        <name>Mg(2+)</name>
        <dbReference type="ChEBI" id="CHEBI:18420"/>
    </cofactor>
</comment>
<evidence type="ECO:0000313" key="2">
    <source>
        <dbReference type="EMBL" id="MBP1993371.1"/>
    </source>
</evidence>
<dbReference type="InterPro" id="IPR023214">
    <property type="entry name" value="HAD_sf"/>
</dbReference>
<keyword evidence="2" id="KW-0378">Hydrolase</keyword>
<name>A0ABS4J2N8_9BACL</name>
<organism evidence="2 3">
    <name type="scientific">Paenibacillus eucommiae</name>
    <dbReference type="NCBI Taxonomy" id="1355755"/>
    <lineage>
        <taxon>Bacteria</taxon>
        <taxon>Bacillati</taxon>
        <taxon>Bacillota</taxon>
        <taxon>Bacilli</taxon>
        <taxon>Bacillales</taxon>
        <taxon>Paenibacillaceae</taxon>
        <taxon>Paenibacillus</taxon>
    </lineage>
</organism>
<dbReference type="NCBIfam" id="TIGR01460">
    <property type="entry name" value="HAD-SF-IIA"/>
    <property type="match status" value="1"/>
</dbReference>
<dbReference type="RefSeq" id="WP_209975157.1">
    <property type="nucleotide sequence ID" value="NZ_JAGGLB010000018.1"/>
</dbReference>
<comment type="similarity">
    <text evidence="1">Belongs to the HAD-like hydrolase superfamily. NagD family.</text>
</comment>
<gene>
    <name evidence="2" type="ORF">J2Z66_004992</name>
</gene>
<dbReference type="PANTHER" id="PTHR19288:SF46">
    <property type="entry name" value="HALOACID DEHALOGENASE-LIKE HYDROLASE DOMAIN-CONTAINING PROTEIN 2"/>
    <property type="match status" value="1"/>
</dbReference>
<keyword evidence="3" id="KW-1185">Reference proteome</keyword>
<dbReference type="Pfam" id="PF13344">
    <property type="entry name" value="Hydrolase_6"/>
    <property type="match status" value="1"/>
</dbReference>
<dbReference type="Proteomes" id="UP001519287">
    <property type="component" value="Unassembled WGS sequence"/>
</dbReference>
<evidence type="ECO:0000313" key="3">
    <source>
        <dbReference type="Proteomes" id="UP001519287"/>
    </source>
</evidence>
<dbReference type="EMBL" id="JAGGLB010000018">
    <property type="protein sequence ID" value="MBP1993371.1"/>
    <property type="molecule type" value="Genomic_DNA"/>
</dbReference>
<dbReference type="SUPFAM" id="SSF56784">
    <property type="entry name" value="HAD-like"/>
    <property type="match status" value="1"/>
</dbReference>